<evidence type="ECO:0000256" key="8">
    <source>
        <dbReference type="ARBA" id="ARBA00022573"/>
    </source>
</evidence>
<evidence type="ECO:0000256" key="10">
    <source>
        <dbReference type="ARBA" id="ARBA00022692"/>
    </source>
</evidence>
<name>A0AAP4B9D0_9FIRM</name>
<evidence type="ECO:0000256" key="1">
    <source>
        <dbReference type="ARBA" id="ARBA00001946"/>
    </source>
</evidence>
<dbReference type="Pfam" id="PF02654">
    <property type="entry name" value="CobS"/>
    <property type="match status" value="1"/>
</dbReference>
<keyword evidence="12 19" id="KW-1133">Transmembrane helix</keyword>
<evidence type="ECO:0000256" key="4">
    <source>
        <dbReference type="ARBA" id="ARBA00010561"/>
    </source>
</evidence>
<evidence type="ECO:0000256" key="9">
    <source>
        <dbReference type="ARBA" id="ARBA00022679"/>
    </source>
</evidence>
<keyword evidence="21" id="KW-1185">Reference proteome</keyword>
<evidence type="ECO:0000256" key="11">
    <source>
        <dbReference type="ARBA" id="ARBA00022842"/>
    </source>
</evidence>
<sequence>MLNSFLLAFSMYSKIPVPKPDWSKEKMKYVMCFFPLIGLVVGGLIFGFAWLCGQLSLPPLFRAAGLTLIPILVTGGIHMDGFLDTTDALSSYQTRERKLEILKDSHTGAFAIIFGGVYLVATLGMWSAVPDSLMPVMAVSFVFSRGLAGMSVVTFKNARKEGLLATFSTNAEKYATRAVLALYLLVSGAGMVLLSPVAGGLAVLGSGLLFLYYRRMSYREFGGITGDLAGWFMELCELSMGIFVVIAACL</sequence>
<feature type="transmembrane region" description="Helical" evidence="19">
    <location>
        <begin position="29"/>
        <end position="51"/>
    </location>
</feature>
<gene>
    <name evidence="19" type="primary">cobS</name>
    <name evidence="20" type="ORF">QJ036_01920</name>
</gene>
<reference evidence="20 21" key="1">
    <citation type="submission" date="2023-05" db="EMBL/GenBank/DDBJ databases">
        <title>[ruminococcus] sp. nov., isolated from a pig farm feces dump.</title>
        <authorList>
            <person name="Chang Y.-H."/>
        </authorList>
    </citation>
    <scope>NUCLEOTIDE SEQUENCE [LARGE SCALE GENOMIC DNA]</scope>
    <source>
        <strain evidence="20 21">YH-rum2234</strain>
    </source>
</reference>
<feature type="transmembrane region" description="Helical" evidence="19">
    <location>
        <begin position="228"/>
        <end position="249"/>
    </location>
</feature>
<organism evidence="20 21">
    <name type="scientific">Fusibacillus kribbianus</name>
    <dbReference type="NCBI Taxonomy" id="3044208"/>
    <lineage>
        <taxon>Bacteria</taxon>
        <taxon>Bacillati</taxon>
        <taxon>Bacillota</taxon>
        <taxon>Clostridia</taxon>
        <taxon>Lachnospirales</taxon>
        <taxon>Lachnospiraceae</taxon>
        <taxon>Fusibacillus</taxon>
    </lineage>
</organism>
<evidence type="ECO:0000256" key="16">
    <source>
        <dbReference type="ARBA" id="ARBA00032853"/>
    </source>
</evidence>
<comment type="subcellular location">
    <subcellularLocation>
        <location evidence="2 19">Cell membrane</location>
        <topology evidence="2 19">Multi-pass membrane protein</topology>
    </subcellularLocation>
</comment>
<dbReference type="PANTHER" id="PTHR34148:SF1">
    <property type="entry name" value="ADENOSYLCOBINAMIDE-GDP RIBAZOLETRANSFERASE"/>
    <property type="match status" value="1"/>
</dbReference>
<comment type="catalytic activity">
    <reaction evidence="17 19">
        <text>alpha-ribazole + adenosylcob(III)inamide-GDP = adenosylcob(III)alamin + GMP + H(+)</text>
        <dbReference type="Rhea" id="RHEA:16049"/>
        <dbReference type="ChEBI" id="CHEBI:10329"/>
        <dbReference type="ChEBI" id="CHEBI:15378"/>
        <dbReference type="ChEBI" id="CHEBI:18408"/>
        <dbReference type="ChEBI" id="CHEBI:58115"/>
        <dbReference type="ChEBI" id="CHEBI:60487"/>
        <dbReference type="EC" id="2.7.8.26"/>
    </reaction>
</comment>
<keyword evidence="11 19" id="KW-0460">Magnesium</keyword>
<keyword evidence="7 19" id="KW-1003">Cell membrane</keyword>
<keyword evidence="13 19" id="KW-0472">Membrane</keyword>
<evidence type="ECO:0000256" key="12">
    <source>
        <dbReference type="ARBA" id="ARBA00022989"/>
    </source>
</evidence>
<keyword evidence="9 19" id="KW-0808">Transferase</keyword>
<evidence type="ECO:0000256" key="14">
    <source>
        <dbReference type="ARBA" id="ARBA00025228"/>
    </source>
</evidence>
<evidence type="ECO:0000313" key="20">
    <source>
        <dbReference type="EMBL" id="MDI9241237.1"/>
    </source>
</evidence>
<dbReference type="RefSeq" id="WP_283229749.1">
    <property type="nucleotide sequence ID" value="NZ_JASGBQ010000002.1"/>
</dbReference>
<dbReference type="GO" id="GO:0005886">
    <property type="term" value="C:plasma membrane"/>
    <property type="evidence" value="ECO:0007669"/>
    <property type="project" value="UniProtKB-SubCell"/>
</dbReference>
<comment type="cofactor">
    <cofactor evidence="1 19">
        <name>Mg(2+)</name>
        <dbReference type="ChEBI" id="CHEBI:18420"/>
    </cofactor>
</comment>
<comment type="pathway">
    <text evidence="3 19">Cofactor biosynthesis; adenosylcobalamin biosynthesis; adenosylcobalamin from cob(II)yrinate a,c-diamide: step 7/7.</text>
</comment>
<evidence type="ECO:0000256" key="2">
    <source>
        <dbReference type="ARBA" id="ARBA00004651"/>
    </source>
</evidence>
<dbReference type="InterPro" id="IPR003805">
    <property type="entry name" value="CobS"/>
</dbReference>
<evidence type="ECO:0000313" key="21">
    <source>
        <dbReference type="Proteomes" id="UP001300383"/>
    </source>
</evidence>
<evidence type="ECO:0000256" key="5">
    <source>
        <dbReference type="ARBA" id="ARBA00013200"/>
    </source>
</evidence>
<comment type="catalytic activity">
    <reaction evidence="18 19">
        <text>alpha-ribazole 5'-phosphate + adenosylcob(III)inamide-GDP = adenosylcob(III)alamin 5'-phosphate + GMP + H(+)</text>
        <dbReference type="Rhea" id="RHEA:23560"/>
        <dbReference type="ChEBI" id="CHEBI:15378"/>
        <dbReference type="ChEBI" id="CHEBI:57918"/>
        <dbReference type="ChEBI" id="CHEBI:58115"/>
        <dbReference type="ChEBI" id="CHEBI:60487"/>
        <dbReference type="ChEBI" id="CHEBI:60493"/>
        <dbReference type="EC" id="2.7.8.26"/>
    </reaction>
</comment>
<evidence type="ECO:0000256" key="7">
    <source>
        <dbReference type="ARBA" id="ARBA00022475"/>
    </source>
</evidence>
<protein>
    <recommendedName>
        <fullName evidence="6 19">Adenosylcobinamide-GDP ribazoletransferase</fullName>
        <ecNumber evidence="5 19">2.7.8.26</ecNumber>
    </recommendedName>
    <alternativeName>
        <fullName evidence="16 19">Cobalamin synthase</fullName>
    </alternativeName>
    <alternativeName>
        <fullName evidence="15 19">Cobalamin-5'-phosphate synthase</fullName>
    </alternativeName>
</protein>
<feature type="transmembrane region" description="Helical" evidence="19">
    <location>
        <begin position="63"/>
        <end position="83"/>
    </location>
</feature>
<evidence type="ECO:0000256" key="3">
    <source>
        <dbReference type="ARBA" id="ARBA00004663"/>
    </source>
</evidence>
<proteinExistence type="inferred from homology"/>
<keyword evidence="8 19" id="KW-0169">Cobalamin biosynthesis</keyword>
<evidence type="ECO:0000256" key="17">
    <source>
        <dbReference type="ARBA" id="ARBA00048623"/>
    </source>
</evidence>
<dbReference type="GO" id="GO:0008818">
    <property type="term" value="F:cobalamin 5'-phosphate synthase activity"/>
    <property type="evidence" value="ECO:0007669"/>
    <property type="project" value="UniProtKB-UniRule"/>
</dbReference>
<dbReference type="GO" id="GO:0009236">
    <property type="term" value="P:cobalamin biosynthetic process"/>
    <property type="evidence" value="ECO:0007669"/>
    <property type="project" value="UniProtKB-UniRule"/>
</dbReference>
<accession>A0AAP4B9D0</accession>
<comment type="function">
    <text evidence="14 19">Joins adenosylcobinamide-GDP and alpha-ribazole to generate adenosylcobalamin (Ado-cobalamin). Also synthesizes adenosylcobalamin 5'-phosphate from adenosylcobinamide-GDP and alpha-ribazole 5'-phosphate.</text>
</comment>
<evidence type="ECO:0000256" key="18">
    <source>
        <dbReference type="ARBA" id="ARBA00049504"/>
    </source>
</evidence>
<evidence type="ECO:0000256" key="19">
    <source>
        <dbReference type="HAMAP-Rule" id="MF_00719"/>
    </source>
</evidence>
<feature type="transmembrane region" description="Helical" evidence="19">
    <location>
        <begin position="104"/>
        <end position="126"/>
    </location>
</feature>
<evidence type="ECO:0000256" key="15">
    <source>
        <dbReference type="ARBA" id="ARBA00032605"/>
    </source>
</evidence>
<dbReference type="AlphaFoldDB" id="A0AAP4B9D0"/>
<dbReference type="PANTHER" id="PTHR34148">
    <property type="entry name" value="ADENOSYLCOBINAMIDE-GDP RIBAZOLETRANSFERASE"/>
    <property type="match status" value="1"/>
</dbReference>
<dbReference type="HAMAP" id="MF_00719">
    <property type="entry name" value="CobS"/>
    <property type="match status" value="1"/>
</dbReference>
<evidence type="ECO:0000256" key="13">
    <source>
        <dbReference type="ARBA" id="ARBA00023136"/>
    </source>
</evidence>
<feature type="transmembrane region" description="Helical" evidence="19">
    <location>
        <begin position="180"/>
        <end position="213"/>
    </location>
</feature>
<feature type="transmembrane region" description="Helical" evidence="19">
    <location>
        <begin position="132"/>
        <end position="155"/>
    </location>
</feature>
<dbReference type="EC" id="2.7.8.26" evidence="5 19"/>
<comment type="similarity">
    <text evidence="4 19">Belongs to the CobS family.</text>
</comment>
<dbReference type="EMBL" id="JASGBQ010000002">
    <property type="protein sequence ID" value="MDI9241237.1"/>
    <property type="molecule type" value="Genomic_DNA"/>
</dbReference>
<dbReference type="Proteomes" id="UP001300383">
    <property type="component" value="Unassembled WGS sequence"/>
</dbReference>
<evidence type="ECO:0000256" key="6">
    <source>
        <dbReference type="ARBA" id="ARBA00015850"/>
    </source>
</evidence>
<dbReference type="GO" id="GO:0051073">
    <property type="term" value="F:adenosylcobinamide-GDP ribazoletransferase activity"/>
    <property type="evidence" value="ECO:0007669"/>
    <property type="project" value="UniProtKB-UniRule"/>
</dbReference>
<keyword evidence="10 19" id="KW-0812">Transmembrane</keyword>
<comment type="caution">
    <text evidence="20">The sequence shown here is derived from an EMBL/GenBank/DDBJ whole genome shotgun (WGS) entry which is preliminary data.</text>
</comment>